<feature type="compositionally biased region" description="Basic and acidic residues" evidence="1">
    <location>
        <begin position="15"/>
        <end position="39"/>
    </location>
</feature>
<keyword evidence="4" id="KW-1185">Reference proteome</keyword>
<evidence type="ECO:0000256" key="1">
    <source>
        <dbReference type="SAM" id="MobiDB-lite"/>
    </source>
</evidence>
<dbReference type="AlphaFoldDB" id="A0A3A9WA78"/>
<feature type="compositionally biased region" description="Polar residues" evidence="1">
    <location>
        <begin position="1"/>
        <end position="10"/>
    </location>
</feature>
<protein>
    <submittedName>
        <fullName evidence="2">Uncharacterized protein</fullName>
    </submittedName>
</protein>
<dbReference type="EMBL" id="RBDY01000008">
    <property type="protein sequence ID" value="RKN23139.1"/>
    <property type="molecule type" value="Genomic_DNA"/>
</dbReference>
<evidence type="ECO:0000313" key="4">
    <source>
        <dbReference type="Proteomes" id="UP000268652"/>
    </source>
</evidence>
<feature type="region of interest" description="Disordered" evidence="1">
    <location>
        <begin position="1"/>
        <end position="44"/>
    </location>
</feature>
<evidence type="ECO:0000313" key="5">
    <source>
        <dbReference type="Proteomes" id="UP000275024"/>
    </source>
</evidence>
<organism evidence="2 5">
    <name type="scientific">Streptomyces radicis</name>
    <dbReference type="NCBI Taxonomy" id="1750517"/>
    <lineage>
        <taxon>Bacteria</taxon>
        <taxon>Bacillati</taxon>
        <taxon>Actinomycetota</taxon>
        <taxon>Actinomycetes</taxon>
        <taxon>Kitasatosporales</taxon>
        <taxon>Streptomycetaceae</taxon>
        <taxon>Streptomyces</taxon>
    </lineage>
</organism>
<dbReference type="Proteomes" id="UP000275024">
    <property type="component" value="Unassembled WGS sequence"/>
</dbReference>
<reference evidence="4 5" key="1">
    <citation type="submission" date="2018-09" db="EMBL/GenBank/DDBJ databases">
        <title>Streptomyces sp. nov. DS1-2, an endophytic actinomycete isolated from roots of Dendrobium scabrilingue.</title>
        <authorList>
            <person name="Kuncharoen N."/>
            <person name="Kudo T."/>
            <person name="Ohkuma M."/>
            <person name="Yuki M."/>
            <person name="Tanasupawat S."/>
        </authorList>
    </citation>
    <scope>NUCLEOTIDE SEQUENCE [LARGE SCALE GENOMIC DNA]</scope>
    <source>
        <strain evidence="2 5">AZ1-7</strain>
        <strain evidence="3 4">DS1-2</strain>
    </source>
</reference>
<sequence length="91" mass="10641">MPKAPLTTQAVVRGVRCEASRPARTRQSPDAREGSERRPWRNVSTLPDLDRRPLVFPHPFPHDRLHLLRAAELERAARLSRLLHAVRRRRR</sequence>
<dbReference type="EMBL" id="RBDX01000008">
    <property type="protein sequence ID" value="RKN09263.1"/>
    <property type="molecule type" value="Genomic_DNA"/>
</dbReference>
<name>A0A3A9WA78_9ACTN</name>
<evidence type="ECO:0000313" key="2">
    <source>
        <dbReference type="EMBL" id="RKN09263.1"/>
    </source>
</evidence>
<dbReference type="Proteomes" id="UP000268652">
    <property type="component" value="Unassembled WGS sequence"/>
</dbReference>
<gene>
    <name evidence="3" type="ORF">D7318_14125</name>
    <name evidence="2" type="ORF">D7319_12400</name>
</gene>
<comment type="caution">
    <text evidence="2">The sequence shown here is derived from an EMBL/GenBank/DDBJ whole genome shotgun (WGS) entry which is preliminary data.</text>
</comment>
<accession>A0A3A9WA78</accession>
<proteinExistence type="predicted"/>
<evidence type="ECO:0000313" key="3">
    <source>
        <dbReference type="EMBL" id="RKN23139.1"/>
    </source>
</evidence>